<evidence type="ECO:0000313" key="1">
    <source>
        <dbReference type="EMBL" id="KAI0029609.1"/>
    </source>
</evidence>
<protein>
    <submittedName>
        <fullName evidence="1">Kinase-like domain-containing protein</fullName>
    </submittedName>
</protein>
<name>A0ACB8QCY4_9AGAM</name>
<reference evidence="1" key="1">
    <citation type="submission" date="2021-02" db="EMBL/GenBank/DDBJ databases">
        <authorList>
            <consortium name="DOE Joint Genome Institute"/>
            <person name="Ahrendt S."/>
            <person name="Looney B.P."/>
            <person name="Miyauchi S."/>
            <person name="Morin E."/>
            <person name="Drula E."/>
            <person name="Courty P.E."/>
            <person name="Chicoki N."/>
            <person name="Fauchery L."/>
            <person name="Kohler A."/>
            <person name="Kuo A."/>
            <person name="Labutti K."/>
            <person name="Pangilinan J."/>
            <person name="Lipzen A."/>
            <person name="Riley R."/>
            <person name="Andreopoulos W."/>
            <person name="He G."/>
            <person name="Johnson J."/>
            <person name="Barry K.W."/>
            <person name="Grigoriev I.V."/>
            <person name="Nagy L."/>
            <person name="Hibbett D."/>
            <person name="Henrissat B."/>
            <person name="Matheny P.B."/>
            <person name="Labbe J."/>
            <person name="Martin F."/>
        </authorList>
    </citation>
    <scope>NUCLEOTIDE SEQUENCE</scope>
    <source>
        <strain evidence="1">EC-137</strain>
    </source>
</reference>
<accession>A0ACB8QCY4</accession>
<reference evidence="1" key="2">
    <citation type="journal article" date="2022" name="New Phytol.">
        <title>Evolutionary transition to the ectomycorrhizal habit in the genomes of a hyperdiverse lineage of mushroom-forming fungi.</title>
        <authorList>
            <person name="Looney B."/>
            <person name="Miyauchi S."/>
            <person name="Morin E."/>
            <person name="Drula E."/>
            <person name="Courty P.E."/>
            <person name="Kohler A."/>
            <person name="Kuo A."/>
            <person name="LaButti K."/>
            <person name="Pangilinan J."/>
            <person name="Lipzen A."/>
            <person name="Riley R."/>
            <person name="Andreopoulos W."/>
            <person name="He G."/>
            <person name="Johnson J."/>
            <person name="Nolan M."/>
            <person name="Tritt A."/>
            <person name="Barry K.W."/>
            <person name="Grigoriev I.V."/>
            <person name="Nagy L.G."/>
            <person name="Hibbett D."/>
            <person name="Henrissat B."/>
            <person name="Matheny P.B."/>
            <person name="Labbe J."/>
            <person name="Martin F.M."/>
        </authorList>
    </citation>
    <scope>NUCLEOTIDE SEQUENCE</scope>
    <source>
        <strain evidence="1">EC-137</strain>
    </source>
</reference>
<dbReference type="Proteomes" id="UP000814128">
    <property type="component" value="Unassembled WGS sequence"/>
</dbReference>
<organism evidence="1 2">
    <name type="scientific">Vararia minispora EC-137</name>
    <dbReference type="NCBI Taxonomy" id="1314806"/>
    <lineage>
        <taxon>Eukaryota</taxon>
        <taxon>Fungi</taxon>
        <taxon>Dikarya</taxon>
        <taxon>Basidiomycota</taxon>
        <taxon>Agaricomycotina</taxon>
        <taxon>Agaricomycetes</taxon>
        <taxon>Russulales</taxon>
        <taxon>Lachnocladiaceae</taxon>
        <taxon>Vararia</taxon>
    </lineage>
</organism>
<dbReference type="EMBL" id="MU273666">
    <property type="protein sequence ID" value="KAI0029609.1"/>
    <property type="molecule type" value="Genomic_DNA"/>
</dbReference>
<gene>
    <name evidence="1" type="ORF">K488DRAFT_56051</name>
</gene>
<sequence>MESAQEKQQSEIIALKSIYADDFVECQPRAWKGAARLHEFKIKVTHPEQPAKIFFHLHTILPKTYPQNAHPTFSVHQPIRGITTEQSNKLSHAIQAELRQYIGEEMVFQIATFAQDWLGANVTPPTEAIGSLAMQMTRRAQDEERVRREKELAEAEEAAERERRRIEAFNEQMQADAKRQQQEKEKFRKRHRAKSDAAESEFPASPEDILTESFDDLVEVDGIRFNTVKLFHPKPASTDHPLGTVYKADPICDDVNLTLPLEVHALTFESAYYCSTQGKKKLKHVESELQRMCKVTHRNVCRVYAVKLLFPQSGPPRLSILMEERPTLTLFELLEDSGALRPERAMDYTEQTVKGLSALHEADLLHRGVTLHSVGLDYDWRSTSKRIKLMNCSYYVKLLDLHRSNPFGSHMYSSIGEIYRLPDGWRSKDAMESSLHYTKMRDLHAAGVNLMQMLHGMNVTNEYANVHAALARSTRVTPALGQYVQVLCFPKKSSSTRDVIASLEAIEASSPSSLDLRSPTSPISIPCIESSPETDYFPRAVRLATPPLKKERESRYKQDFLELELLGRGAFGSVVKAMNTFDGGIYAVKKIKLRNEDWNKDNKIFREVEALSRLSHRYIVRYHSTWIETSEPASAANSEDSDDDGDETEIEDTADGRLRGAITRRKASGGHNGGKSKDSEGSDPFAINMDSLTTTTTSSDTARSDGRTFPTIHFSNSGSKPGEDSDGDVSSDEMDDIVISRIRSEALEPSKVAVNDRIHQRLPKLPARTLYIQMEFVERQTLRERIDEGISEDEAWRLFRQIVEALIHMASLNILHRDIKLTNIFIDSQGNCKVGDFGLATSSLQAVEMSDPSVWTLVRTPEMTLDVGTRLYIAPEVQMPVSRKKDKEKKPRNHSKADLYSLGIVFFEMNYQFRTGAERIRVIEDLRKPSIIFPQGWDPKRTRQREIIAWLLQHDPDNRPTALELSQSSLMPFSLEEEYYKGALRMMTQPDSSHYQTTMNALFEQRASGVRAMLYDNDLDHAEYMSLNGVVRDTLASMFRLHGAIEMEPPLLMPLTDGEDEANRAVFLDRHGEIVSLANNALLPFARMAARIQLQRIKRFNIGDIYRPNPVVGHPRASKVAIFDIITNDVANGASISTAECIIIVNECLDAFPTLAQHYEIRISHSSIVDMCMNRIGAEHRSTVTDVLSQTKSTWAQKRATLLKKFLLRSTVDELERWVAEIRLDDDIEGLLARLERIAPTLREAIQPYVVQIQQVIHFASLTVSRPLYFHPLMIGAHTAYFKEGVCFEVVRRNKRSDILGVGGRYDHLISKFRPPKTKGKDEPGICSISVRFSLEKILTALAAYQAAHVKTFVKEQKSFGFWSPRRCDVYIVSYTQGHLSERLEVASLLWRHGISCDIMYESALEDGTQEDFVELCNREGMLFFLWPRPRSLRRDQSFFKIKSILKGTEFEVSRQELVPWLQQQIVEQKRIDATTSGAPVLTETTQGPVTSKDPSNNAEVQLVLPGDAKKTWKQKKQMFLDKAFDYAIQIQSAAQSGIPMVAVDVGPVTFDLLCKSPVWLTDDDAWKAVVSSFPIPNPSYANQIREAINRRRYDGARFVILFGVREERSHLMTMPS</sequence>
<keyword evidence="2" id="KW-1185">Reference proteome</keyword>
<proteinExistence type="predicted"/>
<evidence type="ECO:0000313" key="2">
    <source>
        <dbReference type="Proteomes" id="UP000814128"/>
    </source>
</evidence>
<comment type="caution">
    <text evidence="1">The sequence shown here is derived from an EMBL/GenBank/DDBJ whole genome shotgun (WGS) entry which is preliminary data.</text>
</comment>